<accession>A0A916SPF5</accession>
<feature type="transmembrane region" description="Helical" evidence="1">
    <location>
        <begin position="34"/>
        <end position="58"/>
    </location>
</feature>
<keyword evidence="1" id="KW-0812">Transmembrane</keyword>
<keyword evidence="1" id="KW-0472">Membrane</keyword>
<protein>
    <submittedName>
        <fullName evidence="2">Uncharacterized protein</fullName>
    </submittedName>
</protein>
<comment type="caution">
    <text evidence="2">The sequence shown here is derived from an EMBL/GenBank/DDBJ whole genome shotgun (WGS) entry which is preliminary data.</text>
</comment>
<dbReference type="EMBL" id="BMIG01000017">
    <property type="protein sequence ID" value="GGB11198.1"/>
    <property type="molecule type" value="Genomic_DNA"/>
</dbReference>
<organism evidence="2 3">
    <name type="scientific">Polaromonas eurypsychrophila</name>
    <dbReference type="NCBI Taxonomy" id="1614635"/>
    <lineage>
        <taxon>Bacteria</taxon>
        <taxon>Pseudomonadati</taxon>
        <taxon>Pseudomonadota</taxon>
        <taxon>Betaproteobacteria</taxon>
        <taxon>Burkholderiales</taxon>
        <taxon>Comamonadaceae</taxon>
        <taxon>Polaromonas</taxon>
    </lineage>
</organism>
<reference evidence="2" key="1">
    <citation type="journal article" date="2014" name="Int. J. Syst. Evol. Microbiol.">
        <title>Complete genome sequence of Corynebacterium casei LMG S-19264T (=DSM 44701T), isolated from a smear-ripened cheese.</title>
        <authorList>
            <consortium name="US DOE Joint Genome Institute (JGI-PGF)"/>
            <person name="Walter F."/>
            <person name="Albersmeier A."/>
            <person name="Kalinowski J."/>
            <person name="Ruckert C."/>
        </authorList>
    </citation>
    <scope>NUCLEOTIDE SEQUENCE</scope>
    <source>
        <strain evidence="2">CGMCC 1.15322</strain>
    </source>
</reference>
<keyword evidence="1" id="KW-1133">Transmembrane helix</keyword>
<sequence>MTTPATHPGNFPAACHGALSPSSQHSLQRRLRQWLPAVTAYASAVSFSVAAAAALVAADLPTQALIAVI</sequence>
<name>A0A916SPF5_9BURK</name>
<dbReference type="AlphaFoldDB" id="A0A916SPF5"/>
<dbReference type="RefSeq" id="WP_188709815.1">
    <property type="nucleotide sequence ID" value="NZ_BMIG01000017.1"/>
</dbReference>
<dbReference type="Proteomes" id="UP000620596">
    <property type="component" value="Unassembled WGS sequence"/>
</dbReference>
<evidence type="ECO:0000256" key="1">
    <source>
        <dbReference type="SAM" id="Phobius"/>
    </source>
</evidence>
<gene>
    <name evidence="2" type="ORF">GCM10011496_35190</name>
</gene>
<evidence type="ECO:0000313" key="2">
    <source>
        <dbReference type="EMBL" id="GGB11198.1"/>
    </source>
</evidence>
<proteinExistence type="predicted"/>
<evidence type="ECO:0000313" key="3">
    <source>
        <dbReference type="Proteomes" id="UP000620596"/>
    </source>
</evidence>
<keyword evidence="3" id="KW-1185">Reference proteome</keyword>
<reference evidence="2" key="2">
    <citation type="submission" date="2020-09" db="EMBL/GenBank/DDBJ databases">
        <authorList>
            <person name="Sun Q."/>
            <person name="Zhou Y."/>
        </authorList>
    </citation>
    <scope>NUCLEOTIDE SEQUENCE</scope>
    <source>
        <strain evidence="2">CGMCC 1.15322</strain>
    </source>
</reference>